<name>A0A2P4XNT8_9STRA</name>
<dbReference type="OrthoDB" id="128799at2759"/>
<evidence type="ECO:0000313" key="2">
    <source>
        <dbReference type="EMBL" id="POM67222.1"/>
    </source>
</evidence>
<dbReference type="AlphaFoldDB" id="A0A2P4XNT8"/>
<reference evidence="2 3" key="1">
    <citation type="journal article" date="2017" name="Genome Biol. Evol.">
        <title>Phytophthora megakarya and P. palmivora, closely related causal agents of cacao black pod rot, underwent increases in genome sizes and gene numbers by different mechanisms.</title>
        <authorList>
            <person name="Ali S.S."/>
            <person name="Shao J."/>
            <person name="Lary D.J."/>
            <person name="Kronmiller B."/>
            <person name="Shen D."/>
            <person name="Strem M.D."/>
            <person name="Amoako-Attah I."/>
            <person name="Akrofi A.Y."/>
            <person name="Begoude B.A."/>
            <person name="Ten Hoopen G.M."/>
            <person name="Coulibaly K."/>
            <person name="Kebe B.I."/>
            <person name="Melnick R.L."/>
            <person name="Guiltinan M.J."/>
            <person name="Tyler B.M."/>
            <person name="Meinhardt L.W."/>
            <person name="Bailey B.A."/>
        </authorList>
    </citation>
    <scope>NUCLEOTIDE SEQUENCE [LARGE SCALE GENOMIC DNA]</scope>
    <source>
        <strain evidence="3">sbr112.9</strain>
    </source>
</reference>
<comment type="caution">
    <text evidence="2">The sequence shown here is derived from an EMBL/GenBank/DDBJ whole genome shotgun (WGS) entry which is preliminary data.</text>
</comment>
<evidence type="ECO:0000313" key="3">
    <source>
        <dbReference type="Proteomes" id="UP000237271"/>
    </source>
</evidence>
<dbReference type="EMBL" id="NCKW01009460">
    <property type="protein sequence ID" value="POM67222.1"/>
    <property type="molecule type" value="Genomic_DNA"/>
</dbReference>
<evidence type="ECO:0000256" key="1">
    <source>
        <dbReference type="SAM" id="MobiDB-lite"/>
    </source>
</evidence>
<accession>A0A2P4XNT8</accession>
<protein>
    <submittedName>
        <fullName evidence="2">Uncharacterized protein</fullName>
    </submittedName>
</protein>
<dbReference type="Proteomes" id="UP000237271">
    <property type="component" value="Unassembled WGS sequence"/>
</dbReference>
<sequence length="123" mass="14422">MKPLRTNVELKEAQSRTNMLLADMYLILEAHNLGEEMFSKAPRCIVGYLLKTLQPAGLREIVRHQPTIEFNKEMKKQIMPLCEWVTKMLAQYMQWNDNAQTQKQETNNGQRPQRGKTFPLFLV</sequence>
<gene>
    <name evidence="2" type="ORF">PHPALM_16825</name>
</gene>
<feature type="region of interest" description="Disordered" evidence="1">
    <location>
        <begin position="102"/>
        <end position="123"/>
    </location>
</feature>
<feature type="compositionally biased region" description="Polar residues" evidence="1">
    <location>
        <begin position="102"/>
        <end position="111"/>
    </location>
</feature>
<organism evidence="2 3">
    <name type="scientific">Phytophthora palmivora</name>
    <dbReference type="NCBI Taxonomy" id="4796"/>
    <lineage>
        <taxon>Eukaryota</taxon>
        <taxon>Sar</taxon>
        <taxon>Stramenopiles</taxon>
        <taxon>Oomycota</taxon>
        <taxon>Peronosporomycetes</taxon>
        <taxon>Peronosporales</taxon>
        <taxon>Peronosporaceae</taxon>
        <taxon>Phytophthora</taxon>
    </lineage>
</organism>
<proteinExistence type="predicted"/>
<keyword evidence="3" id="KW-1185">Reference proteome</keyword>